<comment type="caution">
    <text evidence="4">The sequence shown here is derived from an EMBL/GenBank/DDBJ whole genome shotgun (WGS) entry which is preliminary data.</text>
</comment>
<gene>
    <name evidence="4" type="ORF">ACGFZB_18145</name>
</gene>
<evidence type="ECO:0000313" key="4">
    <source>
        <dbReference type="EMBL" id="MFG3012342.1"/>
    </source>
</evidence>
<keyword evidence="2" id="KW-0472">Membrane</keyword>
<dbReference type="Pfam" id="PF01471">
    <property type="entry name" value="PG_binding_1"/>
    <property type="match status" value="1"/>
</dbReference>
<evidence type="ECO:0000256" key="1">
    <source>
        <dbReference type="SAM" id="MobiDB-lite"/>
    </source>
</evidence>
<dbReference type="RefSeq" id="WP_392818337.1">
    <property type="nucleotide sequence ID" value="NZ_JBICYV010000008.1"/>
</dbReference>
<feature type="region of interest" description="Disordered" evidence="1">
    <location>
        <begin position="148"/>
        <end position="247"/>
    </location>
</feature>
<dbReference type="EMBL" id="JBICYV010000008">
    <property type="protein sequence ID" value="MFG3012342.1"/>
    <property type="molecule type" value="Genomic_DNA"/>
</dbReference>
<dbReference type="SUPFAM" id="SSF47090">
    <property type="entry name" value="PGBD-like"/>
    <property type="match status" value="1"/>
</dbReference>
<keyword evidence="5" id="KW-1185">Reference proteome</keyword>
<dbReference type="Gene3D" id="1.10.101.10">
    <property type="entry name" value="PGBD-like superfamily/PGBD"/>
    <property type="match status" value="1"/>
</dbReference>
<dbReference type="InterPro" id="IPR036365">
    <property type="entry name" value="PGBD-like_sf"/>
</dbReference>
<feature type="compositionally biased region" description="Low complexity" evidence="1">
    <location>
        <begin position="89"/>
        <end position="112"/>
    </location>
</feature>
<feature type="region of interest" description="Disordered" evidence="1">
    <location>
        <begin position="59"/>
        <end position="122"/>
    </location>
</feature>
<feature type="compositionally biased region" description="Low complexity" evidence="1">
    <location>
        <begin position="190"/>
        <end position="235"/>
    </location>
</feature>
<evidence type="ECO:0000313" key="5">
    <source>
        <dbReference type="Proteomes" id="UP001604267"/>
    </source>
</evidence>
<feature type="region of interest" description="Disordered" evidence="1">
    <location>
        <begin position="1"/>
        <end position="25"/>
    </location>
</feature>
<feature type="transmembrane region" description="Helical" evidence="2">
    <location>
        <begin position="123"/>
        <end position="145"/>
    </location>
</feature>
<reference evidence="4 5" key="1">
    <citation type="submission" date="2024-10" db="EMBL/GenBank/DDBJ databases">
        <title>The Natural Products Discovery Center: Release of the First 8490 Sequenced Strains for Exploring Actinobacteria Biosynthetic Diversity.</title>
        <authorList>
            <person name="Kalkreuter E."/>
            <person name="Kautsar S.A."/>
            <person name="Yang D."/>
            <person name="Bader C.D."/>
            <person name="Teijaro C.N."/>
            <person name="Fluegel L."/>
            <person name="Davis C.M."/>
            <person name="Simpson J.R."/>
            <person name="Lauterbach L."/>
            <person name="Steele A.D."/>
            <person name="Gui C."/>
            <person name="Meng S."/>
            <person name="Li G."/>
            <person name="Viehrig K."/>
            <person name="Ye F."/>
            <person name="Su P."/>
            <person name="Kiefer A.F."/>
            <person name="Nichols A."/>
            <person name="Cepeda A.J."/>
            <person name="Yan W."/>
            <person name="Fan B."/>
            <person name="Jiang Y."/>
            <person name="Adhikari A."/>
            <person name="Zheng C.-J."/>
            <person name="Schuster L."/>
            <person name="Cowan T.M."/>
            <person name="Smanski M.J."/>
            <person name="Chevrette M.G."/>
            <person name="De Carvalho L.P.S."/>
            <person name="Shen B."/>
        </authorList>
    </citation>
    <scope>NUCLEOTIDE SEQUENCE [LARGE SCALE GENOMIC DNA]</scope>
    <source>
        <strain evidence="4 5">NPDC048320</strain>
    </source>
</reference>
<evidence type="ECO:0000259" key="3">
    <source>
        <dbReference type="Pfam" id="PF01471"/>
    </source>
</evidence>
<accession>A0ABW7B8W5</accession>
<sequence length="307" mass="31261">MAEERGTTCPECGAPRGADNTPSCDCTERASAALRETRTAEAAAAEDFDPLRIRPYVEVSGTAGAPEPAAPRPLPATQTPAPPAPATRPAPLTAASEAASATEAAPEPASEADQPRRRSRRTALLAVGGTALAVAAVAGSALFSYEAPARDRAAQEVRQSIPEATTPAPASPKAPVPPVTPRPPAPSAPATPASPSSSPSSSPTASASGSPSPTASPSPSATAAATPGTTPAMAPVLRRGDTGPEVTELQQRLRRLNLYGDRIDGVFTRPVEDAVRNYQLARGVRGDTLGEYGPATRRALEAETTEL</sequence>
<keyword evidence="2" id="KW-0812">Transmembrane</keyword>
<protein>
    <submittedName>
        <fullName evidence="4">Peptidoglycan-binding protein</fullName>
    </submittedName>
</protein>
<feature type="compositionally biased region" description="Pro residues" evidence="1">
    <location>
        <begin position="68"/>
        <end position="88"/>
    </location>
</feature>
<evidence type="ECO:0000256" key="2">
    <source>
        <dbReference type="SAM" id="Phobius"/>
    </source>
</evidence>
<feature type="compositionally biased region" description="Pro residues" evidence="1">
    <location>
        <begin position="169"/>
        <end position="189"/>
    </location>
</feature>
<organism evidence="4 5">
    <name type="scientific">Streptomyces cinerochromogenes</name>
    <dbReference type="NCBI Taxonomy" id="66422"/>
    <lineage>
        <taxon>Bacteria</taxon>
        <taxon>Bacillati</taxon>
        <taxon>Actinomycetota</taxon>
        <taxon>Actinomycetes</taxon>
        <taxon>Kitasatosporales</taxon>
        <taxon>Streptomycetaceae</taxon>
        <taxon>Streptomyces</taxon>
    </lineage>
</organism>
<dbReference type="Proteomes" id="UP001604267">
    <property type="component" value="Unassembled WGS sequence"/>
</dbReference>
<dbReference type="InterPro" id="IPR002477">
    <property type="entry name" value="Peptidoglycan-bd-like"/>
</dbReference>
<dbReference type="InterPro" id="IPR036366">
    <property type="entry name" value="PGBDSf"/>
</dbReference>
<keyword evidence="2" id="KW-1133">Transmembrane helix</keyword>
<feature type="domain" description="Peptidoglycan binding-like" evidence="3">
    <location>
        <begin position="242"/>
        <end position="300"/>
    </location>
</feature>
<proteinExistence type="predicted"/>
<name>A0ABW7B8W5_9ACTN</name>